<feature type="region of interest" description="Disordered" evidence="7">
    <location>
        <begin position="1"/>
        <end position="112"/>
    </location>
</feature>
<dbReference type="AlphaFoldDB" id="F0Z7Q5"/>
<feature type="transmembrane region" description="Helical" evidence="6">
    <location>
        <begin position="126"/>
        <end position="147"/>
    </location>
</feature>
<name>F0Z7Q5_DICPU</name>
<feature type="transmembrane region" description="Helical" evidence="6">
    <location>
        <begin position="248"/>
        <end position="265"/>
    </location>
</feature>
<gene>
    <name evidence="8" type="ORF">DICPUDRAFT_147125</name>
</gene>
<evidence type="ECO:0000256" key="3">
    <source>
        <dbReference type="ARBA" id="ARBA00022692"/>
    </source>
</evidence>
<dbReference type="GO" id="GO:0005886">
    <property type="term" value="C:plasma membrane"/>
    <property type="evidence" value="ECO:0007669"/>
    <property type="project" value="UniProtKB-SubCell"/>
</dbReference>
<evidence type="ECO:0000313" key="9">
    <source>
        <dbReference type="Proteomes" id="UP000001064"/>
    </source>
</evidence>
<evidence type="ECO:0000256" key="7">
    <source>
        <dbReference type="SAM" id="MobiDB-lite"/>
    </source>
</evidence>
<feature type="compositionally biased region" description="Low complexity" evidence="7">
    <location>
        <begin position="36"/>
        <end position="54"/>
    </location>
</feature>
<evidence type="ECO:0000313" key="8">
    <source>
        <dbReference type="EMBL" id="EGC40103.1"/>
    </source>
</evidence>
<keyword evidence="3 6" id="KW-0812">Transmembrane</keyword>
<keyword evidence="5 6" id="KW-0472">Membrane</keyword>
<protein>
    <recommendedName>
        <fullName evidence="6">Choline transporter-like protein</fullName>
    </recommendedName>
</protein>
<dbReference type="GO" id="GO:0022857">
    <property type="term" value="F:transmembrane transporter activity"/>
    <property type="evidence" value="ECO:0000318"/>
    <property type="project" value="GO_Central"/>
</dbReference>
<dbReference type="GeneID" id="10509312"/>
<dbReference type="InterPro" id="IPR007603">
    <property type="entry name" value="Choline_transptr-like"/>
</dbReference>
<evidence type="ECO:0000256" key="6">
    <source>
        <dbReference type="RuleBase" id="RU368066"/>
    </source>
</evidence>
<comment type="function">
    <text evidence="6">Choline transporter.</text>
</comment>
<evidence type="ECO:0000256" key="5">
    <source>
        <dbReference type="ARBA" id="ARBA00023136"/>
    </source>
</evidence>
<keyword evidence="9" id="KW-1185">Reference proteome</keyword>
<comment type="similarity">
    <text evidence="2 6">Belongs to the CTL (choline transporter-like) family.</text>
</comment>
<evidence type="ECO:0000256" key="4">
    <source>
        <dbReference type="ARBA" id="ARBA00022989"/>
    </source>
</evidence>
<dbReference type="eggNOG" id="KOG1362">
    <property type="taxonomic scope" value="Eukaryota"/>
</dbReference>
<dbReference type="GO" id="GO:0055085">
    <property type="term" value="P:transmembrane transport"/>
    <property type="evidence" value="ECO:0000318"/>
    <property type="project" value="GO_Central"/>
</dbReference>
<feature type="transmembrane region" description="Helical" evidence="6">
    <location>
        <begin position="342"/>
        <end position="368"/>
    </location>
</feature>
<feature type="transmembrane region" description="Helical" evidence="6">
    <location>
        <begin position="309"/>
        <end position="330"/>
    </location>
</feature>
<feature type="compositionally biased region" description="Low complexity" evidence="7">
    <location>
        <begin position="1"/>
        <end position="29"/>
    </location>
</feature>
<dbReference type="FunCoup" id="F0Z7Q5">
    <property type="interactions" value="39"/>
</dbReference>
<feature type="transmembrane region" description="Helical" evidence="6">
    <location>
        <begin position="167"/>
        <end position="189"/>
    </location>
</feature>
<accession>F0Z7Q5</accession>
<feature type="transmembrane region" description="Helical" evidence="6">
    <location>
        <begin position="432"/>
        <end position="448"/>
    </location>
</feature>
<proteinExistence type="inferred from homology"/>
<keyword evidence="4 6" id="KW-1133">Transmembrane helix</keyword>
<feature type="transmembrane region" description="Helical" evidence="6">
    <location>
        <begin position="454"/>
        <end position="473"/>
    </location>
</feature>
<dbReference type="RefSeq" id="XP_003283452.1">
    <property type="nucleotide sequence ID" value="XM_003283404.1"/>
</dbReference>
<dbReference type="PANTHER" id="PTHR12385:SF4">
    <property type="entry name" value="PROTEIN PNS1"/>
    <property type="match status" value="1"/>
</dbReference>
<sequence length="490" mass="55200">MGTEDQSQSPQSQQQQQQQPYGQQPYGQYYPPPQQQPQYQQPQQYQYQQQYQPQFNQPVEQSYQQQQQQPHYAMPLPPQQQPQPQYHHDQDSLMGGGGGQQPPSQGMYGPEDEYEKFPMQPPYRDLPFGIAFLAHLALLLVITISAYSKSITPYYDSHSYIDSSGEIMGLLFVILPFTIIFCVLFLFAWMRLAKGHGEGLIRWSNAVGIIQDFPSTLRLSYAAMLVNFVCFIYPRTNVVRVNRVYEGGVQTCINIYLVFSLYWTFQVIKNTLHTTISGLFATWYFQSGPNGEGMPPNPTLNSFRRATTTSFGSICFGSLVIAVIQTLRYITQLMMNNKNGLIRVIGLILNILLGIMEAVLSFFNIYVFTHVAIYGESYVASAKRCGNLFAERLGSTIINDNFIGTTISISAFAAALLLSVIGSLIGYGFQGAFYGGILTFVFGLLVIVSSLEVVYSGVVSLFVCYVLNPSILYHTKPELYAIYSQTYSLR</sequence>
<reference evidence="9" key="1">
    <citation type="journal article" date="2011" name="Genome Biol.">
        <title>Comparative genomics of the social amoebae Dictyostelium discoideum and Dictyostelium purpureum.</title>
        <authorList>
            <consortium name="US DOE Joint Genome Institute (JGI-PGF)"/>
            <person name="Sucgang R."/>
            <person name="Kuo A."/>
            <person name="Tian X."/>
            <person name="Salerno W."/>
            <person name="Parikh A."/>
            <person name="Feasley C.L."/>
            <person name="Dalin E."/>
            <person name="Tu H."/>
            <person name="Huang E."/>
            <person name="Barry K."/>
            <person name="Lindquist E."/>
            <person name="Shapiro H."/>
            <person name="Bruce D."/>
            <person name="Schmutz J."/>
            <person name="Salamov A."/>
            <person name="Fey P."/>
            <person name="Gaudet P."/>
            <person name="Anjard C."/>
            <person name="Babu M.M."/>
            <person name="Basu S."/>
            <person name="Bushmanova Y."/>
            <person name="van der Wel H."/>
            <person name="Katoh-Kurasawa M."/>
            <person name="Dinh C."/>
            <person name="Coutinho P.M."/>
            <person name="Saito T."/>
            <person name="Elias M."/>
            <person name="Schaap P."/>
            <person name="Kay R.R."/>
            <person name="Henrissat B."/>
            <person name="Eichinger L."/>
            <person name="Rivero F."/>
            <person name="Putnam N.H."/>
            <person name="West C.M."/>
            <person name="Loomis W.F."/>
            <person name="Chisholm R.L."/>
            <person name="Shaulsky G."/>
            <person name="Strassmann J.E."/>
            <person name="Queller D.C."/>
            <person name="Kuspa A."/>
            <person name="Grigoriev I.V."/>
        </authorList>
    </citation>
    <scope>NUCLEOTIDE SEQUENCE [LARGE SCALE GENOMIC DNA]</scope>
    <source>
        <strain evidence="9">QSDP1</strain>
    </source>
</reference>
<dbReference type="Proteomes" id="UP000001064">
    <property type="component" value="Unassembled WGS sequence"/>
</dbReference>
<dbReference type="VEuPathDB" id="AmoebaDB:DICPUDRAFT_147125"/>
<comment type="subcellular location">
    <subcellularLocation>
        <location evidence="6">Cell membrane</location>
        <topology evidence="6">Multi-pass membrane protein</topology>
    </subcellularLocation>
    <subcellularLocation>
        <location evidence="1">Membrane</location>
        <topology evidence="1">Multi-pass membrane protein</topology>
    </subcellularLocation>
</comment>
<evidence type="ECO:0000256" key="1">
    <source>
        <dbReference type="ARBA" id="ARBA00004141"/>
    </source>
</evidence>
<feature type="transmembrane region" description="Helical" evidence="6">
    <location>
        <begin position="402"/>
        <end position="425"/>
    </location>
</feature>
<evidence type="ECO:0000256" key="2">
    <source>
        <dbReference type="ARBA" id="ARBA00007168"/>
    </source>
</evidence>
<dbReference type="Pfam" id="PF04515">
    <property type="entry name" value="Choline_transpo"/>
    <property type="match status" value="1"/>
</dbReference>
<dbReference type="InParanoid" id="F0Z7Q5"/>
<dbReference type="KEGG" id="dpp:DICPUDRAFT_147125"/>
<organism evidence="8 9">
    <name type="scientific">Dictyostelium purpureum</name>
    <name type="common">Slime mold</name>
    <dbReference type="NCBI Taxonomy" id="5786"/>
    <lineage>
        <taxon>Eukaryota</taxon>
        <taxon>Amoebozoa</taxon>
        <taxon>Evosea</taxon>
        <taxon>Eumycetozoa</taxon>
        <taxon>Dictyostelia</taxon>
        <taxon>Dictyosteliales</taxon>
        <taxon>Dictyosteliaceae</taxon>
        <taxon>Dictyostelium</taxon>
    </lineage>
</organism>
<dbReference type="OrthoDB" id="44736at2759"/>
<dbReference type="EMBL" id="GL870947">
    <property type="protein sequence ID" value="EGC40103.1"/>
    <property type="molecule type" value="Genomic_DNA"/>
</dbReference>
<dbReference type="GO" id="GO:0016020">
    <property type="term" value="C:membrane"/>
    <property type="evidence" value="ECO:0000318"/>
    <property type="project" value="GO_Central"/>
</dbReference>
<dbReference type="OMA" id="RTYHKYS"/>
<dbReference type="PANTHER" id="PTHR12385">
    <property type="entry name" value="CHOLINE TRANSPORTER-LIKE (SLC FAMILY 44)"/>
    <property type="match status" value="1"/>
</dbReference>